<keyword evidence="2" id="KW-1185">Reference proteome</keyword>
<organism evidence="1 2">
    <name type="scientific">Tanacetum coccineum</name>
    <dbReference type="NCBI Taxonomy" id="301880"/>
    <lineage>
        <taxon>Eukaryota</taxon>
        <taxon>Viridiplantae</taxon>
        <taxon>Streptophyta</taxon>
        <taxon>Embryophyta</taxon>
        <taxon>Tracheophyta</taxon>
        <taxon>Spermatophyta</taxon>
        <taxon>Magnoliopsida</taxon>
        <taxon>eudicotyledons</taxon>
        <taxon>Gunneridae</taxon>
        <taxon>Pentapetalae</taxon>
        <taxon>asterids</taxon>
        <taxon>campanulids</taxon>
        <taxon>Asterales</taxon>
        <taxon>Asteraceae</taxon>
        <taxon>Asteroideae</taxon>
        <taxon>Anthemideae</taxon>
        <taxon>Anthemidinae</taxon>
        <taxon>Tanacetum</taxon>
    </lineage>
</organism>
<name>A0ABQ5FU00_9ASTR</name>
<evidence type="ECO:0000313" key="1">
    <source>
        <dbReference type="EMBL" id="GJT66699.1"/>
    </source>
</evidence>
<accession>A0ABQ5FU00</accession>
<comment type="caution">
    <text evidence="1">The sequence shown here is derived from an EMBL/GenBank/DDBJ whole genome shotgun (WGS) entry which is preliminary data.</text>
</comment>
<proteinExistence type="predicted"/>
<dbReference type="EMBL" id="BQNB010017738">
    <property type="protein sequence ID" value="GJT66699.1"/>
    <property type="molecule type" value="Genomic_DNA"/>
</dbReference>
<reference evidence="1" key="2">
    <citation type="submission" date="2022-01" db="EMBL/GenBank/DDBJ databases">
        <authorList>
            <person name="Yamashiro T."/>
            <person name="Shiraishi A."/>
            <person name="Satake H."/>
            <person name="Nakayama K."/>
        </authorList>
    </citation>
    <scope>NUCLEOTIDE SEQUENCE</scope>
</reference>
<sequence length="571" mass="65959">MKTPISSDKKLTKDGECKPVDSTKYRGMIALFISTIESEYVSAGKACQQALWMKQALIDYDIQPDGVPIIEQVGLAGDMGSTNDVLIPLYTVLAESSIQRIHQLNTAYQPFIINTMYSIQTVNTVTNPTNILTLISSSADHEGLIEKVITETMTELTLEEYVNKTRGDYYSGITKTMINRKAAYELKGKFLDDLWNNAFSETNGEDAIEHIEDFLKIVDPLDLLNVSYEQLRLVVFPITLTGDASEWLMNEPQILVTTWLDLTELFSGKYYPPSRTGKIMGTYAKWDSTNVVFENWLALKFTNHMMMDPFTKNALWDSWKKGDNQEVLSDEAFFDLEETYKDREHELLKSLGSKPIYSTSKHLYARHSMNLIIFLKLIWIYLLTIFKEPRLMKITKTNEPFHFKNGKTKWPTCSSNEDAFCNGGELSGMVRVGYMTYFQDYKWYDDLIEGNLKEEALKQKAMNERKPNDDHSIDNFDNDLVWDNVPYDASKEGEQYEEDRYELLRNPYQEPPVCKIGRMEVIKYSFGPAEKCIAIKECEHDDWTRTKEDACRAYQGIFRIIDEGWFVTRAE</sequence>
<dbReference type="Proteomes" id="UP001151760">
    <property type="component" value="Unassembled WGS sequence"/>
</dbReference>
<reference evidence="1" key="1">
    <citation type="journal article" date="2022" name="Int. J. Mol. Sci.">
        <title>Draft Genome of Tanacetum Coccineum: Genomic Comparison of Closely Related Tanacetum-Family Plants.</title>
        <authorList>
            <person name="Yamashiro T."/>
            <person name="Shiraishi A."/>
            <person name="Nakayama K."/>
            <person name="Satake H."/>
        </authorList>
    </citation>
    <scope>NUCLEOTIDE SEQUENCE</scope>
</reference>
<evidence type="ECO:0000313" key="2">
    <source>
        <dbReference type="Proteomes" id="UP001151760"/>
    </source>
</evidence>
<protein>
    <submittedName>
        <fullName evidence="1">Uncharacterized protein</fullName>
    </submittedName>
</protein>
<gene>
    <name evidence="1" type="ORF">Tco_1018179</name>
</gene>